<name>A0A1T4SGU1_9FIRM</name>
<accession>A0A1T4SGU1</accession>
<sequence length="208" mass="23939">MASLLYKEFVTQRTAILLYLVLAMLYITQILHVDLPFSLISLLAMFFTVNTIAQEDKNNSHILINSLPISRKEVVIAKYLFTIFFGLLLIGIALIYQTVFSSVMLEKDLFHAAMAIVFVIWFIAIYYPLYYWLGPRFVQIGWFIFFILSAATMPMLINLGREHNYWGVVALIQSVPVYILGVMLCGLTGIILLISLFLSVRLYEKKEF</sequence>
<evidence type="ECO:0000256" key="1">
    <source>
        <dbReference type="SAM" id="Phobius"/>
    </source>
</evidence>
<dbReference type="InterPro" id="IPR025699">
    <property type="entry name" value="ABC2_memb-like"/>
</dbReference>
<keyword evidence="1" id="KW-0812">Transmembrane</keyword>
<dbReference type="PANTHER" id="PTHR41309:SF2">
    <property type="entry name" value="MEMBRANE PROTEIN"/>
    <property type="match status" value="1"/>
</dbReference>
<dbReference type="AlphaFoldDB" id="A0A1T4SGU1"/>
<dbReference type="EMBL" id="FUXM01000057">
    <property type="protein sequence ID" value="SKA27405.1"/>
    <property type="molecule type" value="Genomic_DNA"/>
</dbReference>
<feature type="transmembrane region" description="Helical" evidence="1">
    <location>
        <begin position="12"/>
        <end position="31"/>
    </location>
</feature>
<feature type="transmembrane region" description="Helical" evidence="1">
    <location>
        <begin position="109"/>
        <end position="133"/>
    </location>
</feature>
<keyword evidence="3" id="KW-1185">Reference proteome</keyword>
<dbReference type="RefSeq" id="WP_078666626.1">
    <property type="nucleotide sequence ID" value="NZ_FUXM01000057.1"/>
</dbReference>
<protein>
    <submittedName>
        <fullName evidence="2">ABC-2 family transporter protein</fullName>
    </submittedName>
</protein>
<evidence type="ECO:0000313" key="2">
    <source>
        <dbReference type="EMBL" id="SKA27405.1"/>
    </source>
</evidence>
<organism evidence="2 3">
    <name type="scientific">Carboxydocella sporoproducens DSM 16521</name>
    <dbReference type="NCBI Taxonomy" id="1121270"/>
    <lineage>
        <taxon>Bacteria</taxon>
        <taxon>Bacillati</taxon>
        <taxon>Bacillota</taxon>
        <taxon>Clostridia</taxon>
        <taxon>Eubacteriales</taxon>
        <taxon>Clostridiales Family XVI. Incertae Sedis</taxon>
        <taxon>Carboxydocella</taxon>
    </lineage>
</organism>
<feature type="transmembrane region" description="Helical" evidence="1">
    <location>
        <begin position="37"/>
        <end position="53"/>
    </location>
</feature>
<feature type="transmembrane region" description="Helical" evidence="1">
    <location>
        <begin position="74"/>
        <end position="97"/>
    </location>
</feature>
<dbReference type="Pfam" id="PF13346">
    <property type="entry name" value="ABC2_membrane_5"/>
    <property type="match status" value="1"/>
</dbReference>
<dbReference type="Proteomes" id="UP000189933">
    <property type="component" value="Unassembled WGS sequence"/>
</dbReference>
<gene>
    <name evidence="2" type="ORF">SAMN02745885_02674</name>
</gene>
<reference evidence="3" key="1">
    <citation type="submission" date="2017-02" db="EMBL/GenBank/DDBJ databases">
        <authorList>
            <person name="Varghese N."/>
            <person name="Submissions S."/>
        </authorList>
    </citation>
    <scope>NUCLEOTIDE SEQUENCE [LARGE SCALE GENOMIC DNA]</scope>
    <source>
        <strain evidence="3">DSM 16521</strain>
    </source>
</reference>
<dbReference type="PANTHER" id="PTHR41309">
    <property type="entry name" value="MEMBRANE PROTEIN-RELATED"/>
    <property type="match status" value="1"/>
</dbReference>
<dbReference type="OrthoDB" id="2917865at2"/>
<proteinExistence type="predicted"/>
<feature type="transmembrane region" description="Helical" evidence="1">
    <location>
        <begin position="140"/>
        <end position="157"/>
    </location>
</feature>
<feature type="transmembrane region" description="Helical" evidence="1">
    <location>
        <begin position="177"/>
        <end position="200"/>
    </location>
</feature>
<evidence type="ECO:0000313" key="3">
    <source>
        <dbReference type="Proteomes" id="UP000189933"/>
    </source>
</evidence>
<keyword evidence="1" id="KW-1133">Transmembrane helix</keyword>
<keyword evidence="1" id="KW-0472">Membrane</keyword>